<accession>A0A369AUV6</accession>
<dbReference type="Proteomes" id="UP000288197">
    <property type="component" value="Unassembled WGS sequence"/>
</dbReference>
<dbReference type="GeneID" id="63146639"/>
<dbReference type="AlphaFoldDB" id="A0A369AUV6"/>
<evidence type="ECO:0000313" key="2">
    <source>
        <dbReference type="Proteomes" id="UP000288197"/>
    </source>
</evidence>
<keyword evidence="2" id="KW-1185">Reference proteome</keyword>
<dbReference type="OrthoDB" id="2192404at2"/>
<gene>
    <name evidence="1" type="ORF">CBF32_08300</name>
</gene>
<sequence length="71" mass="8004">MSNYTLSDYEAAKKSLSSTLRKIEKAIVLLEEKQAEGKNLKAQIILSKERVKALSISLDLIEKEIINLTKI</sequence>
<comment type="caution">
    <text evidence="1">The sequence shown here is derived from an EMBL/GenBank/DDBJ whole genome shotgun (WGS) entry which is preliminary data.</text>
</comment>
<proteinExistence type="predicted"/>
<dbReference type="RefSeq" id="WP_114289811.1">
    <property type="nucleotide sequence ID" value="NZ_JAYEWH010000022.1"/>
</dbReference>
<evidence type="ECO:0000313" key="1">
    <source>
        <dbReference type="EMBL" id="RSU01519.1"/>
    </source>
</evidence>
<dbReference type="EMBL" id="NGJX01000007">
    <property type="protein sequence ID" value="RSU01519.1"/>
    <property type="molecule type" value="Genomic_DNA"/>
</dbReference>
<organism evidence="1 2">
    <name type="scientific">Vagococcus fluvialis</name>
    <dbReference type="NCBI Taxonomy" id="2738"/>
    <lineage>
        <taxon>Bacteria</taxon>
        <taxon>Bacillati</taxon>
        <taxon>Bacillota</taxon>
        <taxon>Bacilli</taxon>
        <taxon>Lactobacillales</taxon>
        <taxon>Enterococcaceae</taxon>
        <taxon>Vagococcus</taxon>
    </lineage>
</organism>
<protein>
    <submittedName>
        <fullName evidence="1">Uncharacterized protein</fullName>
    </submittedName>
</protein>
<reference evidence="1 2" key="1">
    <citation type="submission" date="2017-05" db="EMBL/GenBank/DDBJ databases">
        <title>Vagococcus spp. assemblies.</title>
        <authorList>
            <person name="Gulvik C.A."/>
        </authorList>
    </citation>
    <scope>NUCLEOTIDE SEQUENCE [LARGE SCALE GENOMIC DNA]</scope>
    <source>
        <strain evidence="1 2">NCFB 2497</strain>
    </source>
</reference>
<name>A0A369AUV6_9ENTE</name>